<reference evidence="2 3" key="1">
    <citation type="submission" date="2018-08" db="EMBL/GenBank/DDBJ databases">
        <title>A genome reference for cultivated species of the human gut microbiota.</title>
        <authorList>
            <person name="Zou Y."/>
            <person name="Xue W."/>
            <person name="Luo G."/>
        </authorList>
    </citation>
    <scope>NUCLEOTIDE SEQUENCE [LARGE SCALE GENOMIC DNA]</scope>
    <source>
        <strain evidence="2 3">AF28-26</strain>
    </source>
</reference>
<dbReference type="EMBL" id="QRTC01000013">
    <property type="protein sequence ID" value="RGQ42145.1"/>
    <property type="molecule type" value="Genomic_DNA"/>
</dbReference>
<dbReference type="PROSITE" id="PS50853">
    <property type="entry name" value="FN3"/>
    <property type="match status" value="1"/>
</dbReference>
<accession>A0A412AYA6</accession>
<dbReference type="InterPro" id="IPR003961">
    <property type="entry name" value="FN3_dom"/>
</dbReference>
<name>A0A412AYA6_9FIRM</name>
<dbReference type="SUPFAM" id="SSF49265">
    <property type="entry name" value="Fibronectin type III"/>
    <property type="match status" value="1"/>
</dbReference>
<organism evidence="2 3">
    <name type="scientific">[Clostridium] leptum</name>
    <dbReference type="NCBI Taxonomy" id="1535"/>
    <lineage>
        <taxon>Bacteria</taxon>
        <taxon>Bacillati</taxon>
        <taxon>Bacillota</taxon>
        <taxon>Clostridia</taxon>
        <taxon>Eubacteriales</taxon>
        <taxon>Oscillospiraceae</taxon>
        <taxon>Oscillospiraceae incertae sedis</taxon>
    </lineage>
</organism>
<gene>
    <name evidence="2" type="ORF">DWY99_05075</name>
</gene>
<dbReference type="Proteomes" id="UP000284751">
    <property type="component" value="Unassembled WGS sequence"/>
</dbReference>
<dbReference type="AlphaFoldDB" id="A0A412AYA6"/>
<dbReference type="InterPro" id="IPR013783">
    <property type="entry name" value="Ig-like_fold"/>
</dbReference>
<evidence type="ECO:0000259" key="1">
    <source>
        <dbReference type="PROSITE" id="PS50853"/>
    </source>
</evidence>
<dbReference type="InterPro" id="IPR036116">
    <property type="entry name" value="FN3_sf"/>
</dbReference>
<dbReference type="InterPro" id="IPR008577">
    <property type="entry name" value="DUF859"/>
</dbReference>
<comment type="caution">
    <text evidence="2">The sequence shown here is derived from an EMBL/GenBank/DDBJ whole genome shotgun (WGS) entry which is preliminary data.</text>
</comment>
<evidence type="ECO:0000313" key="2">
    <source>
        <dbReference type="EMBL" id="RGQ42145.1"/>
    </source>
</evidence>
<dbReference type="CDD" id="cd00063">
    <property type="entry name" value="FN3"/>
    <property type="match status" value="1"/>
</dbReference>
<proteinExistence type="predicted"/>
<sequence>MATWKSAAYDGRYLQLDISESVNVVGNSSTLSWTLTSTGGASTYYTIDTTIVTINGTTVYSKDRTYWDDRVFPAKKGSVSGTITVAHNSNGSKTIAVGFSTRVYIYGSQEYGGSMTLTTIDRSAPTVTFSTSNVTANGFKISATSSATADIWQYSTNGGSSWTQFSTTASTSASVTLSSLSPNTSYTVKVRARRQYNHVYGTSGSSTVKTLGGAVVNSVNTVTADNATVSITINVTVYEASYTNTLVLKNGGTTILTISGLSWSKGTANRTVTLTSAQRTTLLNAMASIKSFIGTFAVSSYSGSTQIGSTSSKTATVLTTATNSAPTISGFTYADSYTTTKNLTGNDQLFVQDYSTLKVTPGTAIAKNGASISNYTASCNGLSASNSTGAAITVGKIAKSGSVTVTLSVTDSRGYTAETSRTVTVIPYTKPKISSVTLRRTNDIEAEMQLKFSGSISAVTVDGTQKNSVVYVRYRHKKTSESSYGSYTSIYSGTTKSGTSFSYSNLELCSLDANSSYDFHLQIQDKLYSLSSLDLYFTVPQGTPLIALRKKKVGINTPDPQATLDVAGDIRVDGSTLADFVIQHGTSGIWTYRKWKSGTAECWGQYSFTTAISTAWGVLYESGAIALPNFPFTFAEIPHVHISTENSNYAMFVERGSSSSWSTTINPGKIFAVRPNTVPSATYKVSIYAIGKV</sequence>
<feature type="domain" description="Fibronectin type-III" evidence="1">
    <location>
        <begin position="125"/>
        <end position="213"/>
    </location>
</feature>
<protein>
    <recommendedName>
        <fullName evidence="1">Fibronectin type-III domain-containing protein</fullName>
    </recommendedName>
</protein>
<evidence type="ECO:0000313" key="3">
    <source>
        <dbReference type="Proteomes" id="UP000284751"/>
    </source>
</evidence>
<dbReference type="Pfam" id="PF05895">
    <property type="entry name" value="DUF859"/>
    <property type="match status" value="1"/>
</dbReference>
<dbReference type="Gene3D" id="2.60.40.10">
    <property type="entry name" value="Immunoglobulins"/>
    <property type="match status" value="1"/>
</dbReference>